<dbReference type="InterPro" id="IPR050300">
    <property type="entry name" value="GDXG_lipolytic_enzyme"/>
</dbReference>
<dbReference type="InterPro" id="IPR029058">
    <property type="entry name" value="AB_hydrolase_fold"/>
</dbReference>
<reference evidence="3 4" key="1">
    <citation type="submission" date="2015-09" db="EMBL/GenBank/DDBJ databases">
        <title>Host preference determinants of Valsa canker pathogens revealed by comparative genomics.</title>
        <authorList>
            <person name="Yin Z."/>
            <person name="Huang L."/>
        </authorList>
    </citation>
    <scope>NUCLEOTIDE SEQUENCE [LARGE SCALE GENOMIC DNA]</scope>
    <source>
        <strain evidence="3 4">03-1</strain>
    </source>
</reference>
<protein>
    <recommendedName>
        <fullName evidence="2">Alpha/beta hydrolase fold-3 domain-containing protein</fullName>
    </recommendedName>
</protein>
<dbReference type="SUPFAM" id="SSF53474">
    <property type="entry name" value="alpha/beta-Hydrolases"/>
    <property type="match status" value="1"/>
</dbReference>
<dbReference type="GO" id="GO:0016787">
    <property type="term" value="F:hydrolase activity"/>
    <property type="evidence" value="ECO:0007669"/>
    <property type="project" value="UniProtKB-KW"/>
</dbReference>
<dbReference type="STRING" id="356882.A0A423V850"/>
<sequence>MRPTAGYDVLLVTLFTMARPPFVDPDYWRLLGGQTPVPDPPETDLYAIRNTTTASTKAASDALPFPSGMTTMVSTATAADGSKFNITRFVPLAVQQSQDTAPPHRAVVYAFGGGMIAGSVAISYNMIANFAEHTATQVFAPDYRLAPEHPYPAALDDVYTCITWLQAHAADFNVDPARIVTFGQSAGGALTAASALKARDEGLNPPLAAQVLRYPMLDDRTEMDPQNPRFPFLTWSPSSNTIAWKAYLEKINETEGGLAPVPYTAAPARADDLHGLPTTHLGVGGLDLFRDESVSFAARLSSHDVKVQSNVYPGVPHGFDGSPAFSLRFELWSNEARFIQQF</sequence>
<feature type="domain" description="Alpha/beta hydrolase fold-3" evidence="2">
    <location>
        <begin position="107"/>
        <end position="319"/>
    </location>
</feature>
<accession>A0A423V850</accession>
<evidence type="ECO:0000259" key="2">
    <source>
        <dbReference type="Pfam" id="PF07859"/>
    </source>
</evidence>
<dbReference type="InterPro" id="IPR013094">
    <property type="entry name" value="AB_hydrolase_3"/>
</dbReference>
<keyword evidence="4" id="KW-1185">Reference proteome</keyword>
<dbReference type="Pfam" id="PF07859">
    <property type="entry name" value="Abhydrolase_3"/>
    <property type="match status" value="1"/>
</dbReference>
<dbReference type="Gene3D" id="3.40.50.1820">
    <property type="entry name" value="alpha/beta hydrolase"/>
    <property type="match status" value="1"/>
</dbReference>
<dbReference type="PANTHER" id="PTHR48081:SF8">
    <property type="entry name" value="ALPHA_BETA HYDROLASE FOLD-3 DOMAIN-CONTAINING PROTEIN-RELATED"/>
    <property type="match status" value="1"/>
</dbReference>
<dbReference type="AlphaFoldDB" id="A0A423V850"/>
<dbReference type="Proteomes" id="UP000283895">
    <property type="component" value="Unassembled WGS sequence"/>
</dbReference>
<keyword evidence="1" id="KW-0378">Hydrolase</keyword>
<dbReference type="OrthoDB" id="408631at2759"/>
<dbReference type="EMBL" id="LKEA01000111">
    <property type="protein sequence ID" value="ROV87001.1"/>
    <property type="molecule type" value="Genomic_DNA"/>
</dbReference>
<organism evidence="3 4">
    <name type="scientific">Cytospora schulzeri</name>
    <dbReference type="NCBI Taxonomy" id="448051"/>
    <lineage>
        <taxon>Eukaryota</taxon>
        <taxon>Fungi</taxon>
        <taxon>Dikarya</taxon>
        <taxon>Ascomycota</taxon>
        <taxon>Pezizomycotina</taxon>
        <taxon>Sordariomycetes</taxon>
        <taxon>Sordariomycetidae</taxon>
        <taxon>Diaporthales</taxon>
        <taxon>Cytosporaceae</taxon>
        <taxon>Cytospora</taxon>
    </lineage>
</organism>
<comment type="caution">
    <text evidence="3">The sequence shown here is derived from an EMBL/GenBank/DDBJ whole genome shotgun (WGS) entry which is preliminary data.</text>
</comment>
<name>A0A423V850_9PEZI</name>
<evidence type="ECO:0000313" key="4">
    <source>
        <dbReference type="Proteomes" id="UP000283895"/>
    </source>
</evidence>
<dbReference type="PANTHER" id="PTHR48081">
    <property type="entry name" value="AB HYDROLASE SUPERFAMILY PROTEIN C4A8.06C"/>
    <property type="match status" value="1"/>
</dbReference>
<evidence type="ECO:0000256" key="1">
    <source>
        <dbReference type="ARBA" id="ARBA00022801"/>
    </source>
</evidence>
<gene>
    <name evidence="3" type="ORF">VMCG_10820</name>
</gene>
<proteinExistence type="predicted"/>
<evidence type="ECO:0000313" key="3">
    <source>
        <dbReference type="EMBL" id="ROV87001.1"/>
    </source>
</evidence>